<gene>
    <name evidence="10" type="ORF">bsdtw1_01536</name>
</gene>
<keyword evidence="5 8" id="KW-0472">Membrane</keyword>
<dbReference type="GO" id="GO:0005886">
    <property type="term" value="C:plasma membrane"/>
    <property type="evidence" value="ECO:0007669"/>
    <property type="project" value="UniProtKB-SubCell"/>
</dbReference>
<dbReference type="AlphaFoldDB" id="A0A6V8SFG4"/>
<evidence type="ECO:0000256" key="5">
    <source>
        <dbReference type="ARBA" id="ARBA00023136"/>
    </source>
</evidence>
<keyword evidence="11" id="KW-1185">Reference proteome</keyword>
<comment type="subcellular location">
    <subcellularLocation>
        <location evidence="1">Cell membrane</location>
        <topology evidence="1">Multi-pass membrane protein</topology>
    </subcellularLocation>
</comment>
<feature type="transmembrane region" description="Helical" evidence="8">
    <location>
        <begin position="668"/>
        <end position="685"/>
    </location>
</feature>
<feature type="domain" description="ABC3 transporter permease C-terminal" evidence="9">
    <location>
        <begin position="1066"/>
        <end position="1171"/>
    </location>
</feature>
<evidence type="ECO:0000313" key="11">
    <source>
        <dbReference type="Proteomes" id="UP000580568"/>
    </source>
</evidence>
<feature type="coiled-coil region" evidence="6">
    <location>
        <begin position="534"/>
        <end position="639"/>
    </location>
</feature>
<feature type="transmembrane region" description="Helical" evidence="8">
    <location>
        <begin position="760"/>
        <end position="785"/>
    </location>
</feature>
<dbReference type="RefSeq" id="WP_183276959.1">
    <property type="nucleotide sequence ID" value="NZ_BLZR01000001.1"/>
</dbReference>
<proteinExistence type="predicted"/>
<keyword evidence="4 8" id="KW-1133">Transmembrane helix</keyword>
<dbReference type="Pfam" id="PF02687">
    <property type="entry name" value="FtsX"/>
    <property type="match status" value="2"/>
</dbReference>
<dbReference type="EMBL" id="BLZR01000001">
    <property type="protein sequence ID" value="GFP75456.1"/>
    <property type="molecule type" value="Genomic_DNA"/>
</dbReference>
<evidence type="ECO:0000256" key="1">
    <source>
        <dbReference type="ARBA" id="ARBA00004651"/>
    </source>
</evidence>
<feature type="transmembrane region" description="Helical" evidence="8">
    <location>
        <begin position="21"/>
        <end position="41"/>
    </location>
</feature>
<comment type="caution">
    <text evidence="10">The sequence shown here is derived from an EMBL/GenBank/DDBJ whole genome shotgun (WGS) entry which is preliminary data.</text>
</comment>
<evidence type="ECO:0000256" key="7">
    <source>
        <dbReference type="SAM" id="MobiDB-lite"/>
    </source>
</evidence>
<name>A0A6V8SFG4_9CLOT</name>
<feature type="domain" description="ABC3 transporter permease C-terminal" evidence="9">
    <location>
        <begin position="668"/>
        <end position="783"/>
    </location>
</feature>
<dbReference type="PANTHER" id="PTHR30287:SF1">
    <property type="entry name" value="INNER MEMBRANE PROTEIN"/>
    <property type="match status" value="1"/>
</dbReference>
<sequence>MKKSAFYKDIRRTLKKNLSRFIAITVMAALGIGVFSGFAVGCLDALKSADNFFHKQNTYDIKIVSTLGLTRDDVLAISKMEGVSSVFGSPGMDVKVQQSSGSLLLANLSTLDPKGMNKPYEIEGALPTKSGQIAVNSKFMEDTGLKLGDSITLTEDDKDKTAVKDSGSGGSGKDDKADLGINIESDSSAPSLKVKNYKITAIILSPLDISNTKKGISSVSFSSSSSTYMMYATADSIKSDIYSSIYVTLDGASKLDGYSKEYETLVDSITSKIKSTIQEKRQKARYDEVVGNANAKIVKAEGLLRDKMTDAEQKLSDAQKKIDDGLTEVNNGQAELKANELKLLQGEQTLSAADKSANEKFNSSQKEIDKGWTELKAGEGKLSSEEKAALEQFSISEQKLEESSNTLNIQKADADAQLKGVVSVLPKEAQEIWNSVEVKKVWADMVADGVKAAPYLLAIKQVEAPTKDETDAYNAAMAGLKADTQAFAADFIMGGASLTEEQISGFSSVAVAQGTLNYSQTLLNENSSVLATQKAAALKQISDARQKIEDSKAQLTSGQQKLNDCKAEANIQFAEKYAEINEGKQKLVDAKRKLNEAKSKLIDGQAELNKNKSDYQNSIADARQKLSDAKNKVSDISMAKWYVWDRSYNESIAGLKSDISFIQAVTKAFPVIFFLVSVLISLTTMTRMVEEDRGLIGTYKSLGYSNLQISIKYILYAVLACIIGGILGSIIGFIALPKVIEVVTSTLYALPKFQLFFNPYYGIGGFGMFLLGIVGATAISCAEMLRYRPAELMRPKAPKTGSRILLERIPFIWKRLNFLNKVTCRNLFRYKKRAIMTIVGILGCTMLIVLGFGVRDSVVSLTTDQFNRVTVYDAIVMTDNLNTVKMNTLANEWKASGKVKDTLQLQIKSLTLRNKRDSLDITVMVIPEGSDLGHFVNLYDSKTHKAMTLPKNGIVVTQNAAKKLALTSGDTVSMQNENNLERDFQVSYVATNYTGNYVYVSESSYQAAFGDYNGTSFLLNLTNKKEGQKWLDALSDDERILKVNSSQSMIDAFSEVNNVINMVVYLLIGMSAVLALTVLFTLSNINISERERELATIKVLGFQREEVYSYVNRETFILTLLGIICGLPAGFGITYGILSNVSIANIAFNVRVSMISYLIAAVITLIFALLVNKVTNKGLRKINMVEALKSVE</sequence>
<feature type="region of interest" description="Disordered" evidence="7">
    <location>
        <begin position="158"/>
        <end position="179"/>
    </location>
</feature>
<dbReference type="Proteomes" id="UP000580568">
    <property type="component" value="Unassembled WGS sequence"/>
</dbReference>
<organism evidence="10 11">
    <name type="scientific">Clostridium fungisolvens</name>
    <dbReference type="NCBI Taxonomy" id="1604897"/>
    <lineage>
        <taxon>Bacteria</taxon>
        <taxon>Bacillati</taxon>
        <taxon>Bacillota</taxon>
        <taxon>Clostridia</taxon>
        <taxon>Eubacteriales</taxon>
        <taxon>Clostridiaceae</taxon>
        <taxon>Clostridium</taxon>
    </lineage>
</organism>
<dbReference type="PANTHER" id="PTHR30287">
    <property type="entry name" value="MEMBRANE COMPONENT OF PREDICTED ABC SUPERFAMILY METABOLITE UPTAKE TRANSPORTER"/>
    <property type="match status" value="1"/>
</dbReference>
<keyword evidence="3 8" id="KW-0812">Transmembrane</keyword>
<evidence type="ECO:0000256" key="3">
    <source>
        <dbReference type="ARBA" id="ARBA00022692"/>
    </source>
</evidence>
<keyword evidence="2" id="KW-1003">Cell membrane</keyword>
<feature type="transmembrane region" description="Helical" evidence="8">
    <location>
        <begin position="1062"/>
        <end position="1082"/>
    </location>
</feature>
<protein>
    <recommendedName>
        <fullName evidence="9">ABC3 transporter permease C-terminal domain-containing protein</fullName>
    </recommendedName>
</protein>
<evidence type="ECO:0000313" key="10">
    <source>
        <dbReference type="EMBL" id="GFP75456.1"/>
    </source>
</evidence>
<evidence type="ECO:0000256" key="2">
    <source>
        <dbReference type="ARBA" id="ARBA00022475"/>
    </source>
</evidence>
<reference evidence="10 11" key="1">
    <citation type="submission" date="2020-07" db="EMBL/GenBank/DDBJ databases">
        <title>A new beta-1,3-glucan-decomposing anaerobic bacterium isolated from anoxic soil subjected to biological soil disinfestation.</title>
        <authorList>
            <person name="Ueki A."/>
            <person name="Tonouchi A."/>
        </authorList>
    </citation>
    <scope>NUCLEOTIDE SEQUENCE [LARGE SCALE GENOMIC DNA]</scope>
    <source>
        <strain evidence="10 11">TW1</strain>
    </source>
</reference>
<evidence type="ECO:0000256" key="4">
    <source>
        <dbReference type="ARBA" id="ARBA00022989"/>
    </source>
</evidence>
<feature type="transmembrane region" description="Helical" evidence="8">
    <location>
        <begin position="834"/>
        <end position="854"/>
    </location>
</feature>
<dbReference type="InterPro" id="IPR003838">
    <property type="entry name" value="ABC3_permease_C"/>
</dbReference>
<feature type="coiled-coil region" evidence="6">
    <location>
        <begin position="301"/>
        <end position="328"/>
    </location>
</feature>
<feature type="transmembrane region" description="Helical" evidence="8">
    <location>
        <begin position="713"/>
        <end position="740"/>
    </location>
</feature>
<evidence type="ECO:0000256" key="8">
    <source>
        <dbReference type="SAM" id="Phobius"/>
    </source>
</evidence>
<evidence type="ECO:0000256" key="6">
    <source>
        <dbReference type="SAM" id="Coils"/>
    </source>
</evidence>
<evidence type="ECO:0000259" key="9">
    <source>
        <dbReference type="Pfam" id="PF02687"/>
    </source>
</evidence>
<feature type="transmembrane region" description="Helical" evidence="8">
    <location>
        <begin position="1150"/>
        <end position="1171"/>
    </location>
</feature>
<accession>A0A6V8SFG4</accession>
<keyword evidence="6" id="KW-0175">Coiled coil</keyword>
<feature type="transmembrane region" description="Helical" evidence="8">
    <location>
        <begin position="1116"/>
        <end position="1138"/>
    </location>
</feature>
<dbReference type="InterPro" id="IPR038766">
    <property type="entry name" value="Membrane_comp_ABC_pdt"/>
</dbReference>